<name>A0A174HTD3_9FIRM</name>
<evidence type="ECO:0000313" key="2">
    <source>
        <dbReference type="EMBL" id="CUO76846.1"/>
    </source>
</evidence>
<evidence type="ECO:0000259" key="1">
    <source>
        <dbReference type="Pfam" id="PF13546"/>
    </source>
</evidence>
<dbReference type="Pfam" id="PF13546">
    <property type="entry name" value="DDE_5"/>
    <property type="match status" value="1"/>
</dbReference>
<protein>
    <recommendedName>
        <fullName evidence="1">Transposase IS701-like DDE domain-containing protein</fullName>
    </recommendedName>
</protein>
<reference evidence="2 3" key="1">
    <citation type="submission" date="2015-09" db="EMBL/GenBank/DDBJ databases">
        <authorList>
            <consortium name="Pathogen Informatics"/>
        </authorList>
    </citation>
    <scope>NUCLEOTIDE SEQUENCE [LARGE SCALE GENOMIC DNA]</scope>
    <source>
        <strain evidence="2 3">2789STDY5834885</strain>
    </source>
</reference>
<feature type="domain" description="Transposase IS701-like DDE" evidence="1">
    <location>
        <begin position="203"/>
        <end position="274"/>
    </location>
</feature>
<evidence type="ECO:0000313" key="3">
    <source>
        <dbReference type="Proteomes" id="UP000095709"/>
    </source>
</evidence>
<dbReference type="EMBL" id="CZAL01000002">
    <property type="protein sequence ID" value="CUO76846.1"/>
    <property type="molecule type" value="Genomic_DNA"/>
</dbReference>
<gene>
    <name evidence="2" type="ORF">ERS852498_00425</name>
</gene>
<dbReference type="AlphaFoldDB" id="A0A174HTD3"/>
<proteinExistence type="predicted"/>
<organism evidence="2 3">
    <name type="scientific">Fusicatenibacter saccharivorans</name>
    <dbReference type="NCBI Taxonomy" id="1150298"/>
    <lineage>
        <taxon>Bacteria</taxon>
        <taxon>Bacillati</taxon>
        <taxon>Bacillota</taxon>
        <taxon>Clostridia</taxon>
        <taxon>Lachnospirales</taxon>
        <taxon>Lachnospiraceae</taxon>
        <taxon>Fusicatenibacter</taxon>
    </lineage>
</organism>
<accession>A0A174HTD3</accession>
<sequence>MLPHKHTKEGVLNEKLALKKLLTYMKSVYKIPQKIKGLSDERKRKPIPLFNIVMPVLIFLMLQYESFHTIFSAPESMEKRPKNCIRGKIPKVDAVRDLLSRIDPKEIEEIHAQTIDVLKRNRVFREGTIGGYVAAGIDGVELFSSTKKSCPDCLSRKNGTGKTEYFHRSVVCMTVGKSPHVIFGQEMLKPRDGSEKDEGELTGAKRLIRRLKKRHGHFADVIVADALYLNAPFINTLKECGLETVIRLKDERRLLFQDAESMFQRDKGRKRSFRKGKKSIEVWDLSGFEIDLTWTIS</sequence>
<dbReference type="InterPro" id="IPR038721">
    <property type="entry name" value="IS701-like_DDE_dom"/>
</dbReference>
<dbReference type="Proteomes" id="UP000095709">
    <property type="component" value="Unassembled WGS sequence"/>
</dbReference>